<keyword evidence="4" id="KW-1185">Reference proteome</keyword>
<dbReference type="PANTHER" id="PTHR30336">
    <property type="entry name" value="INNER MEMBRANE PROTEIN, PROBABLE PERMEASE"/>
    <property type="match status" value="1"/>
</dbReference>
<dbReference type="GO" id="GO:0043164">
    <property type="term" value="P:Gram-negative-bacterium-type cell wall biogenesis"/>
    <property type="evidence" value="ECO:0007669"/>
    <property type="project" value="TreeGrafter"/>
</dbReference>
<dbReference type="PANTHER" id="PTHR30336:SF4">
    <property type="entry name" value="ENVELOPE BIOGENESIS FACTOR ELYC"/>
    <property type="match status" value="1"/>
</dbReference>
<accession>A0A0R1KFX6</accession>
<name>A0A0R1KFX6_9LACO</name>
<reference evidence="3 4" key="1">
    <citation type="journal article" date="2015" name="Genome Announc.">
        <title>Expanding the biotechnology potential of lactobacilli through comparative genomics of 213 strains and associated genera.</title>
        <authorList>
            <person name="Sun Z."/>
            <person name="Harris H.M."/>
            <person name="McCann A."/>
            <person name="Guo C."/>
            <person name="Argimon S."/>
            <person name="Zhang W."/>
            <person name="Yang X."/>
            <person name="Jeffery I.B."/>
            <person name="Cooney J.C."/>
            <person name="Kagawa T.F."/>
            <person name="Liu W."/>
            <person name="Song Y."/>
            <person name="Salvetti E."/>
            <person name="Wrobel A."/>
            <person name="Rasinkangas P."/>
            <person name="Parkhill J."/>
            <person name="Rea M.C."/>
            <person name="O'Sullivan O."/>
            <person name="Ritari J."/>
            <person name="Douillard F.P."/>
            <person name="Paul Ross R."/>
            <person name="Yang R."/>
            <person name="Briner A.E."/>
            <person name="Felis G.E."/>
            <person name="de Vos W.M."/>
            <person name="Barrangou R."/>
            <person name="Klaenhammer T.R."/>
            <person name="Caufield P.W."/>
            <person name="Cui Y."/>
            <person name="Zhang H."/>
            <person name="O'Toole P.W."/>
        </authorList>
    </citation>
    <scope>NUCLEOTIDE SEQUENCE [LARGE SCALE GENOMIC DNA]</scope>
    <source>
        <strain evidence="3 4">DSM 19674</strain>
    </source>
</reference>
<dbReference type="PATRIC" id="fig|1423788.3.peg.2475"/>
<evidence type="ECO:0000313" key="4">
    <source>
        <dbReference type="Proteomes" id="UP000051515"/>
    </source>
</evidence>
<dbReference type="CDD" id="cd06259">
    <property type="entry name" value="YdcF-like"/>
    <property type="match status" value="1"/>
</dbReference>
<dbReference type="Pfam" id="PF02698">
    <property type="entry name" value="DUF218"/>
    <property type="match status" value="1"/>
</dbReference>
<keyword evidence="1" id="KW-0812">Transmembrane</keyword>
<dbReference type="Gene3D" id="3.40.50.620">
    <property type="entry name" value="HUPs"/>
    <property type="match status" value="1"/>
</dbReference>
<evidence type="ECO:0000259" key="2">
    <source>
        <dbReference type="Pfam" id="PF02698"/>
    </source>
</evidence>
<dbReference type="InterPro" id="IPR051599">
    <property type="entry name" value="Cell_Envelope_Assoc"/>
</dbReference>
<keyword evidence="1" id="KW-0472">Membrane</keyword>
<feature type="transmembrane region" description="Helical" evidence="1">
    <location>
        <begin position="6"/>
        <end position="24"/>
    </location>
</feature>
<dbReference type="GO" id="GO:0000270">
    <property type="term" value="P:peptidoglycan metabolic process"/>
    <property type="evidence" value="ECO:0007669"/>
    <property type="project" value="TreeGrafter"/>
</dbReference>
<keyword evidence="1" id="KW-1133">Transmembrane helix</keyword>
<evidence type="ECO:0000256" key="1">
    <source>
        <dbReference type="SAM" id="Phobius"/>
    </source>
</evidence>
<dbReference type="OrthoDB" id="9782395at2"/>
<gene>
    <name evidence="3" type="ORF">FC78_GL002404</name>
</gene>
<organism evidence="3 4">
    <name type="scientific">Companilactobacillus bobalius DSM 19674</name>
    <dbReference type="NCBI Taxonomy" id="1423788"/>
    <lineage>
        <taxon>Bacteria</taxon>
        <taxon>Bacillati</taxon>
        <taxon>Bacillota</taxon>
        <taxon>Bacilli</taxon>
        <taxon>Lactobacillales</taxon>
        <taxon>Lactobacillaceae</taxon>
        <taxon>Companilactobacillus</taxon>
        <taxon>Companilactobacillus bobalius</taxon>
    </lineage>
</organism>
<dbReference type="Proteomes" id="UP000051515">
    <property type="component" value="Unassembled WGS sequence"/>
</dbReference>
<dbReference type="STRING" id="1423788.FC78_GL002404"/>
<evidence type="ECO:0000313" key="3">
    <source>
        <dbReference type="EMBL" id="KRK82398.1"/>
    </source>
</evidence>
<feature type="transmembrane region" description="Helical" evidence="1">
    <location>
        <begin position="60"/>
        <end position="81"/>
    </location>
</feature>
<protein>
    <recommendedName>
        <fullName evidence="2">DUF218 domain-containing protein</fullName>
    </recommendedName>
</protein>
<feature type="transmembrane region" description="Helical" evidence="1">
    <location>
        <begin position="31"/>
        <end position="54"/>
    </location>
</feature>
<dbReference type="EMBL" id="AZDY01000038">
    <property type="protein sequence ID" value="KRK82398.1"/>
    <property type="molecule type" value="Genomic_DNA"/>
</dbReference>
<dbReference type="GO" id="GO:0005886">
    <property type="term" value="C:plasma membrane"/>
    <property type="evidence" value="ECO:0007669"/>
    <property type="project" value="TreeGrafter"/>
</dbReference>
<comment type="caution">
    <text evidence="3">The sequence shown here is derived from an EMBL/GenBank/DDBJ whole genome shotgun (WGS) entry which is preliminary data.</text>
</comment>
<dbReference type="AlphaFoldDB" id="A0A0R1KFX6"/>
<proteinExistence type="predicted"/>
<dbReference type="InterPro" id="IPR014729">
    <property type="entry name" value="Rossmann-like_a/b/a_fold"/>
</dbReference>
<sequence length="270" mass="31321">MEGNMTYLLIFAVSMIEVMIIYKIRYAYSRLPIFAIGVAVITIAALYFISIVSVDKYLRAYAFNFATVDLILLVIMLVYMYQMKRDLRELPAAKQPDFLVVLGNKCMGSRVPPILSERLDKAIQLYNRFEYKPKIIVSGAKSSESSYGTEAEMMRKYLIDRNISESVIIKEDESINTVQNLEYSAIEIHQAWQKKTRPRVIIVTSDYHIPRTKWHAKRLGLKVQFAAACTVRMLKWPAMFREFTAIVWYHRYSLLTLLGMDLVFSLSMCM</sequence>
<feature type="domain" description="DUF218" evidence="2">
    <location>
        <begin position="97"/>
        <end position="242"/>
    </location>
</feature>
<dbReference type="InterPro" id="IPR003848">
    <property type="entry name" value="DUF218"/>
</dbReference>